<reference evidence="2" key="1">
    <citation type="submission" date="2010-04" db="EMBL/GenBank/DDBJ databases">
        <title>Complete sequence of Methanocaldococcus infernus ME.</title>
        <authorList>
            <consortium name="US DOE Joint Genome Institute"/>
            <person name="Lucas S."/>
            <person name="Copeland A."/>
            <person name="Lapidus A."/>
            <person name="Cheng J.-F."/>
            <person name="Bruce D."/>
            <person name="Goodwin L."/>
            <person name="Pitluck S."/>
            <person name="Munk A.C."/>
            <person name="Detter J.C."/>
            <person name="Han C."/>
            <person name="Tapia R."/>
            <person name="Land M."/>
            <person name="Hauser L."/>
            <person name="Kyrpides N."/>
            <person name="Mikhailova N."/>
            <person name="Sieprawska-Lupa M."/>
            <person name="Whitman W.B."/>
            <person name="Woyke T."/>
        </authorList>
    </citation>
    <scope>NUCLEOTIDE SEQUENCE [LARGE SCALE GENOMIC DNA]</scope>
    <source>
        <strain evidence="2">ME</strain>
    </source>
</reference>
<feature type="transmembrane region" description="Helical" evidence="1">
    <location>
        <begin position="76"/>
        <end position="94"/>
    </location>
</feature>
<keyword evidence="1" id="KW-0472">Membrane</keyword>
<dbReference type="InterPro" id="IPR002760">
    <property type="entry name" value="O_anti_polymase"/>
</dbReference>
<feature type="transmembrane region" description="Helical" evidence="1">
    <location>
        <begin position="300"/>
        <end position="323"/>
    </location>
</feature>
<proteinExistence type="predicted"/>
<name>D5VU82_METIM</name>
<keyword evidence="3" id="KW-1185">Reference proteome</keyword>
<feature type="transmembrane region" description="Helical" evidence="1">
    <location>
        <begin position="182"/>
        <end position="209"/>
    </location>
</feature>
<dbReference type="Proteomes" id="UP000002061">
    <property type="component" value="Chromosome"/>
</dbReference>
<feature type="transmembrane region" description="Helical" evidence="1">
    <location>
        <begin position="335"/>
        <end position="364"/>
    </location>
</feature>
<protein>
    <recommendedName>
        <fullName evidence="4">O-antigen polymerase</fullName>
    </recommendedName>
</protein>
<feature type="transmembrane region" description="Helical" evidence="1">
    <location>
        <begin position="259"/>
        <end position="279"/>
    </location>
</feature>
<evidence type="ECO:0000313" key="2">
    <source>
        <dbReference type="EMBL" id="ADG12694.1"/>
    </source>
</evidence>
<dbReference type="HOGENOM" id="CLU_711001_0_0_2"/>
<dbReference type="OrthoDB" id="70767at2157"/>
<gene>
    <name evidence="2" type="ordered locus">Metin_0021</name>
</gene>
<dbReference type="EMBL" id="CP002009">
    <property type="protein sequence ID" value="ADG12694.1"/>
    <property type="molecule type" value="Genomic_DNA"/>
</dbReference>
<feature type="transmembrane region" description="Helical" evidence="1">
    <location>
        <begin position="100"/>
        <end position="117"/>
    </location>
</feature>
<evidence type="ECO:0008006" key="4">
    <source>
        <dbReference type="Google" id="ProtNLM"/>
    </source>
</evidence>
<dbReference type="RefSeq" id="WP_013099441.1">
    <property type="nucleotide sequence ID" value="NC_014122.1"/>
</dbReference>
<organism evidence="2 3">
    <name type="scientific">Methanocaldococcus infernus (strain DSM 11812 / JCM 15783 / ME)</name>
    <dbReference type="NCBI Taxonomy" id="573063"/>
    <lineage>
        <taxon>Archaea</taxon>
        <taxon>Methanobacteriati</taxon>
        <taxon>Methanobacteriota</taxon>
        <taxon>Methanomada group</taxon>
        <taxon>Methanococci</taxon>
        <taxon>Methanococcales</taxon>
        <taxon>Methanocaldococcaceae</taxon>
        <taxon>Methanocaldococcus</taxon>
    </lineage>
</organism>
<accession>D5VU82</accession>
<dbReference type="KEGG" id="mif:Metin_0021"/>
<keyword evidence="1" id="KW-1133">Transmembrane helix</keyword>
<dbReference type="AlphaFoldDB" id="D5VU82"/>
<dbReference type="STRING" id="573063.Metin_0021"/>
<feature type="transmembrane region" description="Helical" evidence="1">
    <location>
        <begin position="218"/>
        <end position="239"/>
    </location>
</feature>
<dbReference type="GeneID" id="9131019"/>
<evidence type="ECO:0000313" key="3">
    <source>
        <dbReference type="Proteomes" id="UP000002061"/>
    </source>
</evidence>
<dbReference type="eggNOG" id="arCOG03207">
    <property type="taxonomic scope" value="Archaea"/>
</dbReference>
<feature type="transmembrane region" description="Helical" evidence="1">
    <location>
        <begin position="129"/>
        <end position="148"/>
    </location>
</feature>
<feature type="transmembrane region" description="Helical" evidence="1">
    <location>
        <begin position="44"/>
        <end position="64"/>
    </location>
</feature>
<sequence length="374" mass="43212">MHLCNIIKKVKEVNIYHPVSIVILGHLALIILALPFIYKLGFINLAKIILILSLFIFFFSLPFLFKEYFKFKNNRFILLLSYTFLVAFSFYGAYKVTNSIALSIAYVIFILIILEIFCKFYKNKYFTDFLFSLGVLSFLLIIIKYGGIPLFDYKIRMAINLEPLRLIAMGSLIYGGIEKRSYFLIAFILLSLLGYKAGIVMLIFSYLVYKRIDIKKALIIFLSLILFLSVISQVILLSSSQTWKYKFLTLLSYRAYFDLMVFSKIINSNLITYGSIIFIPNGEAKVGELLFNYSHNFTTTLFGTVYLDFSLIGLLFSLFLGIVSKYLYKGDWKLYSIYASLLLAYCDIGINYGFLVVLFLLMCANAKIKMRELK</sequence>
<feature type="transmembrane region" description="Helical" evidence="1">
    <location>
        <begin position="15"/>
        <end position="38"/>
    </location>
</feature>
<keyword evidence="1" id="KW-0812">Transmembrane</keyword>
<evidence type="ECO:0000256" key="1">
    <source>
        <dbReference type="SAM" id="Phobius"/>
    </source>
</evidence>
<dbReference type="Pfam" id="PF01901">
    <property type="entry name" value="O_anti_polymase"/>
    <property type="match status" value="1"/>
</dbReference>